<accession>A0A7G1NP16</accession>
<dbReference type="EMBL" id="AP023439">
    <property type="protein sequence ID" value="BCL23464.1"/>
    <property type="molecule type" value="Genomic_DNA"/>
</dbReference>
<dbReference type="Proteomes" id="UP000516373">
    <property type="component" value="Chromosome"/>
</dbReference>
<name>A0A7G1NP16_9ACTN</name>
<reference evidence="1 2" key="1">
    <citation type="journal article" date="2014" name="Int. J. Syst. Evol. Microbiol.">
        <title>Complete genome sequence of Corynebacterium casei LMG S-19264T (=DSM 44701T), isolated from a smear-ripened cheese.</title>
        <authorList>
            <consortium name="US DOE Joint Genome Institute (JGI-PGF)"/>
            <person name="Walter F."/>
            <person name="Albersmeier A."/>
            <person name="Kalinowski J."/>
            <person name="Ruckert C."/>
        </authorList>
    </citation>
    <scope>NUCLEOTIDE SEQUENCE [LARGE SCALE GENOMIC DNA]</scope>
    <source>
        <strain evidence="1 2">JCM 4255</strain>
    </source>
</reference>
<evidence type="ECO:0000313" key="1">
    <source>
        <dbReference type="EMBL" id="BCL23464.1"/>
    </source>
</evidence>
<proteinExistence type="predicted"/>
<organism evidence="1 2">
    <name type="scientific">Streptomyces tuirus</name>
    <dbReference type="NCBI Taxonomy" id="68278"/>
    <lineage>
        <taxon>Bacteria</taxon>
        <taxon>Bacillati</taxon>
        <taxon>Actinomycetota</taxon>
        <taxon>Actinomycetes</taxon>
        <taxon>Kitasatosporales</taxon>
        <taxon>Streptomycetaceae</taxon>
        <taxon>Streptomyces</taxon>
    </lineage>
</organism>
<dbReference type="KEGG" id="stui:GCM10017668_53070"/>
<evidence type="ECO:0000313" key="2">
    <source>
        <dbReference type="Proteomes" id="UP000516373"/>
    </source>
</evidence>
<dbReference type="AlphaFoldDB" id="A0A7G1NP16"/>
<protein>
    <submittedName>
        <fullName evidence="1">Uncharacterized protein</fullName>
    </submittedName>
</protein>
<gene>
    <name evidence="1" type="ORF">GCM10017668_53070</name>
</gene>
<sequence length="106" mass="11773">MSSPFAVIGQSRLTRLYIDGGEACDSVTGICDSHATPLRLRRSEPVVACDSDLRLSHSEDAIFIIESRFDLYLGDSWAVTRDEPLESLGGNLLHRRMTDTVWSSTE</sequence>